<evidence type="ECO:0000259" key="1">
    <source>
        <dbReference type="PROSITE" id="PS51819"/>
    </source>
</evidence>
<dbReference type="PROSITE" id="PS51819">
    <property type="entry name" value="VOC"/>
    <property type="match status" value="1"/>
</dbReference>
<evidence type="ECO:0000313" key="3">
    <source>
        <dbReference type="Proteomes" id="UP001491310"/>
    </source>
</evidence>
<protein>
    <recommendedName>
        <fullName evidence="1">VOC domain-containing protein</fullName>
    </recommendedName>
</protein>
<sequence>MFMNRALFGVRLVASQSRAHAASFTRCESTSALQPFHLAFPVRDVAEAKEFYGTKLGCPEGRSASAWVDYSLFGHQIVCHEIKGYNATSTANAVDGDPVPVPHFGLALGVDQFHELAERVQKAGIDFILEPHLRFKGQPGEQWTMFFKDPSGNSLEFKAMTNPENLFAKYYVE</sequence>
<dbReference type="InterPro" id="IPR037523">
    <property type="entry name" value="VOC_core"/>
</dbReference>
<dbReference type="SUPFAM" id="SSF54593">
    <property type="entry name" value="Glyoxalase/Bleomycin resistance protein/Dihydroxybiphenyl dioxygenase"/>
    <property type="match status" value="1"/>
</dbReference>
<gene>
    <name evidence="2" type="ORF">WJX75_009133</name>
</gene>
<name>A0ABR2YNI3_9CHLO</name>
<reference evidence="2 3" key="1">
    <citation type="journal article" date="2024" name="Nat. Commun.">
        <title>Phylogenomics reveals the evolutionary origins of lichenization in chlorophyte algae.</title>
        <authorList>
            <person name="Puginier C."/>
            <person name="Libourel C."/>
            <person name="Otte J."/>
            <person name="Skaloud P."/>
            <person name="Haon M."/>
            <person name="Grisel S."/>
            <person name="Petersen M."/>
            <person name="Berrin J.G."/>
            <person name="Delaux P.M."/>
            <person name="Dal Grande F."/>
            <person name="Keller J."/>
        </authorList>
    </citation>
    <scope>NUCLEOTIDE SEQUENCE [LARGE SCALE GENOMIC DNA]</scope>
    <source>
        <strain evidence="2 3">SAG 216-7</strain>
    </source>
</reference>
<comment type="caution">
    <text evidence="2">The sequence shown here is derived from an EMBL/GenBank/DDBJ whole genome shotgun (WGS) entry which is preliminary data.</text>
</comment>
<dbReference type="PANTHER" id="PTHR39434:SF1">
    <property type="entry name" value="VOC DOMAIN-CONTAINING PROTEIN"/>
    <property type="match status" value="1"/>
</dbReference>
<dbReference type="PANTHER" id="PTHR39434">
    <property type="match status" value="1"/>
</dbReference>
<dbReference type="EMBL" id="JALJOT010000008">
    <property type="protein sequence ID" value="KAK9908524.1"/>
    <property type="molecule type" value="Genomic_DNA"/>
</dbReference>
<evidence type="ECO:0000313" key="2">
    <source>
        <dbReference type="EMBL" id="KAK9908524.1"/>
    </source>
</evidence>
<organism evidence="2 3">
    <name type="scientific">Coccomyxa subellipsoidea</name>
    <dbReference type="NCBI Taxonomy" id="248742"/>
    <lineage>
        <taxon>Eukaryota</taxon>
        <taxon>Viridiplantae</taxon>
        <taxon>Chlorophyta</taxon>
        <taxon>core chlorophytes</taxon>
        <taxon>Trebouxiophyceae</taxon>
        <taxon>Trebouxiophyceae incertae sedis</taxon>
        <taxon>Coccomyxaceae</taxon>
        <taxon>Coccomyxa</taxon>
    </lineage>
</organism>
<accession>A0ABR2YNI3</accession>
<dbReference type="InterPro" id="IPR029068">
    <property type="entry name" value="Glyas_Bleomycin-R_OHBP_Dase"/>
</dbReference>
<dbReference type="CDD" id="cd08357">
    <property type="entry name" value="VOC_like"/>
    <property type="match status" value="1"/>
</dbReference>
<dbReference type="Gene3D" id="3.10.180.10">
    <property type="entry name" value="2,3-Dihydroxybiphenyl 1,2-Dioxygenase, domain 1"/>
    <property type="match status" value="1"/>
</dbReference>
<dbReference type="Pfam" id="PF00903">
    <property type="entry name" value="Glyoxalase"/>
    <property type="match status" value="1"/>
</dbReference>
<dbReference type="InterPro" id="IPR004360">
    <property type="entry name" value="Glyas_Fos-R_dOase_dom"/>
</dbReference>
<dbReference type="Proteomes" id="UP001491310">
    <property type="component" value="Unassembled WGS sequence"/>
</dbReference>
<keyword evidence="3" id="KW-1185">Reference proteome</keyword>
<feature type="domain" description="VOC" evidence="1">
    <location>
        <begin position="34"/>
        <end position="160"/>
    </location>
</feature>
<proteinExistence type="predicted"/>